<gene>
    <name evidence="4" type="ORF">BST27_11855</name>
</gene>
<dbReference type="STRING" id="28445.BHQ20_29510"/>
<dbReference type="Gene3D" id="1.20.1260.20">
    <property type="entry name" value="PPE superfamily"/>
    <property type="match status" value="1"/>
</dbReference>
<dbReference type="InterPro" id="IPR000030">
    <property type="entry name" value="PPE_dom"/>
</dbReference>
<dbReference type="PANTHER" id="PTHR46766">
    <property type="entry name" value="GLUTAMINE-RICH PROTEIN 2"/>
    <property type="match status" value="1"/>
</dbReference>
<comment type="caution">
    <text evidence="4">The sequence shown here is derived from an EMBL/GenBank/DDBJ whole genome shotgun (WGS) entry which is preliminary data.</text>
</comment>
<dbReference type="EMBL" id="MVHT01000026">
    <property type="protein sequence ID" value="ORB05955.1"/>
    <property type="molecule type" value="Genomic_DNA"/>
</dbReference>
<keyword evidence="5" id="KW-1185">Reference proteome</keyword>
<name>A0A1E3RXC7_MYCIE</name>
<proteinExistence type="inferred from homology"/>
<dbReference type="FunFam" id="1.20.1260.20:FF:000001">
    <property type="entry name" value="PPE family protein PPE41"/>
    <property type="match status" value="1"/>
</dbReference>
<dbReference type="SUPFAM" id="SSF140459">
    <property type="entry name" value="PE/PPE dimer-like"/>
    <property type="match status" value="1"/>
</dbReference>
<protein>
    <submittedName>
        <fullName evidence="4">PPE family protein</fullName>
    </submittedName>
</protein>
<dbReference type="RefSeq" id="WP_069422668.1">
    <property type="nucleotide sequence ID" value="NZ_JACKTC010000104.1"/>
</dbReference>
<reference evidence="4 5" key="1">
    <citation type="submission" date="2017-02" db="EMBL/GenBank/DDBJ databases">
        <title>The new phylogeny of genus Mycobacterium.</title>
        <authorList>
            <person name="Tortoli E."/>
            <person name="Trovato A."/>
            <person name="Cirillo D.M."/>
        </authorList>
    </citation>
    <scope>NUCLEOTIDE SEQUENCE [LARGE SCALE GENOMIC DNA]</scope>
    <source>
        <strain evidence="4 5">DSM 44049</strain>
    </source>
</reference>
<dbReference type="AlphaFoldDB" id="A0A1E3RXC7"/>
<dbReference type="Pfam" id="PF00823">
    <property type="entry name" value="PPE"/>
    <property type="match status" value="1"/>
</dbReference>
<evidence type="ECO:0000259" key="3">
    <source>
        <dbReference type="Pfam" id="PF12484"/>
    </source>
</evidence>
<comment type="similarity">
    <text evidence="1">Belongs to the mycobacterial PPE family.</text>
</comment>
<dbReference type="GO" id="GO:0052572">
    <property type="term" value="P:response to host immune response"/>
    <property type="evidence" value="ECO:0007669"/>
    <property type="project" value="TreeGrafter"/>
</dbReference>
<evidence type="ECO:0000313" key="5">
    <source>
        <dbReference type="Proteomes" id="UP000192739"/>
    </source>
</evidence>
<feature type="domain" description="PPE" evidence="2">
    <location>
        <begin position="5"/>
        <end position="167"/>
    </location>
</feature>
<sequence>MIPEFAWLPPEINSARIFAGAGSGPLFAAGAAWESLAADLRASATSFEAVIAGLTGGPWAGPASVSMAAAAVPYVGWLSDAAGQAELAAGQAQAAATAFESALLATVHPAAVAANRILLGALVATNILGQNTPAIALTEFDYVEMWAQDVAAMVGYQSGAQSVAATLSPFSVPPIDLVGFATALNLEVAGVAASATESIAPAIEGAVIGAQAVAAAVPVDMALGIAQSAAMPASMMLGPLMQLGQSAGAGAGLTGATTAAELADMPKFVGDIGPKGLGAGGVGGLGAGMAGELGKARLVGNMSVPQTWPGSMPNHMSSSALAGLNGVTAAEMAQAAGAGGSGMGMMPMPMGMGGAGAGMPAGMMGGRGGGAAQVVQNRPSVIPRTGVG</sequence>
<organism evidence="4 5">
    <name type="scientific">Mycobacterium intermedium</name>
    <dbReference type="NCBI Taxonomy" id="28445"/>
    <lineage>
        <taxon>Bacteria</taxon>
        <taxon>Bacillati</taxon>
        <taxon>Actinomycetota</taxon>
        <taxon>Actinomycetes</taxon>
        <taxon>Mycobacteriales</taxon>
        <taxon>Mycobacteriaceae</taxon>
        <taxon>Mycobacterium</taxon>
        <taxon>Mycobacterium simiae complex</taxon>
    </lineage>
</organism>
<dbReference type="OrthoDB" id="4753779at2"/>
<feature type="domain" description="PPE family C-terminal" evidence="3">
    <location>
        <begin position="291"/>
        <end position="384"/>
    </location>
</feature>
<dbReference type="Proteomes" id="UP000192739">
    <property type="component" value="Unassembled WGS sequence"/>
</dbReference>
<accession>A0A1E3RXC7</accession>
<dbReference type="PANTHER" id="PTHR46766:SF1">
    <property type="entry name" value="GLUTAMINE-RICH PROTEIN 2"/>
    <property type="match status" value="1"/>
</dbReference>
<dbReference type="Pfam" id="PF12484">
    <property type="entry name" value="PPE-SVP"/>
    <property type="match status" value="1"/>
</dbReference>
<evidence type="ECO:0000313" key="4">
    <source>
        <dbReference type="EMBL" id="ORB05955.1"/>
    </source>
</evidence>
<evidence type="ECO:0000259" key="2">
    <source>
        <dbReference type="Pfam" id="PF00823"/>
    </source>
</evidence>
<dbReference type="InterPro" id="IPR038332">
    <property type="entry name" value="PPE_sf"/>
</dbReference>
<dbReference type="InterPro" id="IPR022171">
    <property type="entry name" value="PPE_C"/>
</dbReference>
<evidence type="ECO:0000256" key="1">
    <source>
        <dbReference type="ARBA" id="ARBA00010652"/>
    </source>
</evidence>